<evidence type="ECO:0000256" key="1">
    <source>
        <dbReference type="ARBA" id="ARBA00004141"/>
    </source>
</evidence>
<proteinExistence type="inferred from homology"/>
<gene>
    <name evidence="8" type="primary">DUR5.3</name>
    <name evidence="8" type="ORF">PICST_57505</name>
</gene>
<evidence type="ECO:0000256" key="5">
    <source>
        <dbReference type="ARBA" id="ARBA00023136"/>
    </source>
</evidence>
<feature type="transmembrane region" description="Helical" evidence="7">
    <location>
        <begin position="403"/>
        <end position="425"/>
    </location>
</feature>
<feature type="transmembrane region" description="Helical" evidence="7">
    <location>
        <begin position="200"/>
        <end position="218"/>
    </location>
</feature>
<dbReference type="OrthoDB" id="6132759at2759"/>
<dbReference type="Pfam" id="PF00474">
    <property type="entry name" value="SSF"/>
    <property type="match status" value="1"/>
</dbReference>
<accession>A3LRQ0</accession>
<feature type="transmembrane region" description="Helical" evidence="7">
    <location>
        <begin position="93"/>
        <end position="113"/>
    </location>
</feature>
<keyword evidence="3 7" id="KW-0812">Transmembrane</keyword>
<keyword evidence="9" id="KW-1185">Reference proteome</keyword>
<feature type="transmembrane region" description="Helical" evidence="7">
    <location>
        <begin position="431"/>
        <end position="452"/>
    </location>
</feature>
<dbReference type="InterPro" id="IPR001734">
    <property type="entry name" value="Na/solute_symporter"/>
</dbReference>
<dbReference type="OMA" id="WIGHIVF"/>
<evidence type="ECO:0000256" key="2">
    <source>
        <dbReference type="ARBA" id="ARBA00006434"/>
    </source>
</evidence>
<dbReference type="HOGENOM" id="CLU_010778_2_1_1"/>
<feature type="transmembrane region" description="Helical" evidence="7">
    <location>
        <begin position="168"/>
        <end position="188"/>
    </location>
</feature>
<dbReference type="eggNOG" id="KOG2348">
    <property type="taxonomic scope" value="Eukaryota"/>
</dbReference>
<dbReference type="EMBL" id="CP000497">
    <property type="protein sequence ID" value="ABN65775.2"/>
    <property type="molecule type" value="Genomic_DNA"/>
</dbReference>
<feature type="transmembrane region" description="Helical" evidence="7">
    <location>
        <begin position="594"/>
        <end position="612"/>
    </location>
</feature>
<keyword evidence="5 7" id="KW-0472">Membrane</keyword>
<name>A3LRQ0_PICST</name>
<feature type="transmembrane region" description="Helical" evidence="7">
    <location>
        <begin position="499"/>
        <end position="521"/>
    </location>
</feature>
<dbReference type="InParanoid" id="A3LRQ0"/>
<evidence type="ECO:0000256" key="6">
    <source>
        <dbReference type="RuleBase" id="RU362091"/>
    </source>
</evidence>
<dbReference type="InterPro" id="IPR038377">
    <property type="entry name" value="Na/Glc_symporter_sf"/>
</dbReference>
<dbReference type="RefSeq" id="XP_001383804.2">
    <property type="nucleotide sequence ID" value="XM_001383767.1"/>
</dbReference>
<dbReference type="GeneID" id="4837703"/>
<dbReference type="STRING" id="322104.A3LRQ0"/>
<evidence type="ECO:0000256" key="3">
    <source>
        <dbReference type="ARBA" id="ARBA00022692"/>
    </source>
</evidence>
<evidence type="ECO:0000256" key="7">
    <source>
        <dbReference type="SAM" id="Phobius"/>
    </source>
</evidence>
<dbReference type="Proteomes" id="UP000002258">
    <property type="component" value="Chromosome 3"/>
</dbReference>
<feature type="transmembrane region" description="Helical" evidence="7">
    <location>
        <begin position="294"/>
        <end position="319"/>
    </location>
</feature>
<dbReference type="Gene3D" id="1.20.1730.10">
    <property type="entry name" value="Sodium/glucose cotransporter"/>
    <property type="match status" value="1"/>
</dbReference>
<feature type="transmembrane region" description="Helical" evidence="7">
    <location>
        <begin position="13"/>
        <end position="32"/>
    </location>
</feature>
<dbReference type="GO" id="GO:0015204">
    <property type="term" value="F:urea transmembrane transporter activity"/>
    <property type="evidence" value="ECO:0007669"/>
    <property type="project" value="InterPro"/>
</dbReference>
<feature type="transmembrane region" description="Helical" evidence="7">
    <location>
        <begin position="133"/>
        <end position="156"/>
    </location>
</feature>
<evidence type="ECO:0000313" key="9">
    <source>
        <dbReference type="Proteomes" id="UP000002258"/>
    </source>
</evidence>
<reference evidence="8 9" key="1">
    <citation type="journal article" date="2007" name="Nat. Biotechnol.">
        <title>Genome sequence of the lignocellulose-bioconverting and xylose-fermenting yeast Pichia stipitis.</title>
        <authorList>
            <person name="Jeffries T.W."/>
            <person name="Grigoriev I.V."/>
            <person name="Grimwood J."/>
            <person name="Laplaza J.M."/>
            <person name="Aerts A."/>
            <person name="Salamov A."/>
            <person name="Schmutz J."/>
            <person name="Lindquist E."/>
            <person name="Dehal P."/>
            <person name="Shapiro H."/>
            <person name="Jin Y.S."/>
            <person name="Passoth V."/>
            <person name="Richardson P.M."/>
        </authorList>
    </citation>
    <scope>NUCLEOTIDE SEQUENCE [LARGE SCALE GENOMIC DNA]</scope>
    <source>
        <strain evidence="9">ATCC 58785 / CBS 6054 / NBRC 10063 / NRRL Y-11545</strain>
    </source>
</reference>
<dbReference type="KEGG" id="pic:PICST_57505"/>
<dbReference type="PANTHER" id="PTHR46154:SF3">
    <property type="entry name" value="DUR32P"/>
    <property type="match status" value="1"/>
</dbReference>
<dbReference type="InterPro" id="IPR031155">
    <property type="entry name" value="DUR"/>
</dbReference>
<dbReference type="GO" id="GO:0005886">
    <property type="term" value="C:plasma membrane"/>
    <property type="evidence" value="ECO:0007669"/>
    <property type="project" value="TreeGrafter"/>
</dbReference>
<dbReference type="AlphaFoldDB" id="A3LRQ0"/>
<evidence type="ECO:0000313" key="8">
    <source>
        <dbReference type="EMBL" id="ABN65775.2"/>
    </source>
</evidence>
<feature type="transmembrane region" description="Helical" evidence="7">
    <location>
        <begin position="459"/>
        <end position="479"/>
    </location>
</feature>
<organism evidence="8 9">
    <name type="scientific">Scheffersomyces stipitis (strain ATCC 58785 / CBS 6054 / NBRC 10063 / NRRL Y-11545)</name>
    <name type="common">Yeast</name>
    <name type="synonym">Pichia stipitis</name>
    <dbReference type="NCBI Taxonomy" id="322104"/>
    <lineage>
        <taxon>Eukaryota</taxon>
        <taxon>Fungi</taxon>
        <taxon>Dikarya</taxon>
        <taxon>Ascomycota</taxon>
        <taxon>Saccharomycotina</taxon>
        <taxon>Pichiomycetes</taxon>
        <taxon>Debaryomycetaceae</taxon>
        <taxon>Scheffersomyces</taxon>
    </lineage>
</organism>
<keyword evidence="4 7" id="KW-1133">Transmembrane helix</keyword>
<feature type="transmembrane region" description="Helical" evidence="7">
    <location>
        <begin position="624"/>
        <end position="646"/>
    </location>
</feature>
<sequence>MSDTDTVFLLPKGAGYGVLLGVGAVFAIGMILTTKFLQKYLNENATSTETFSVADRSVKRFLACSSVYASWSWADEILQTVSMIYNYGVQASFYYGAGLSVQMCVMALIGISAKKRAPQAHTSLEIVGLRYGKATHILFLFLCLVTNLISCSSMLLSASGAISIISGNLSIVASTLLIPFGVLLYTTFGGLKATFLTDYVHSFVLLLILIVINTKVLASKEIGGLNGLYSQLLEHSQDRYIEGNYQGSILTGKSQGSIIFGLVLTCGNFGLTVMDSSFWQKSFSAEVKATVPSYLGSAVLIFANTWPIGAIIGGASIILQGHPSFPTFPRKMTQFEIDSGFVLPYTVKAVLGNSGVGAVLLTVYLAVTSTSSAQMISVSSILSFDIYKKYINPQANNKQMIRVAHFGVVFFGLFAAGFTLMLHYVNVNMTWMGYFMSIVICPGVFPLIFTVTWDRQTTIAAFVAPITGLVFGFAVWITTTNKLYGEITIDTLGMQIPCLYASLTALFLPAVVSIILSLTVFPKKFDWKELSEAKLLIKATGSESESESESEGEKSAIKEKSTIENVQVFTVEEDLGVRAADPAELNFYSKVAKIGVVVGLLLTWVLWPLPLYRDWIWSAAYYKGYVVVGLIWLYVAFIIIGLAPIWEGRHAIKTVSNGIYRDYIKRSK</sequence>
<comment type="subcellular location">
    <subcellularLocation>
        <location evidence="1">Membrane</location>
        <topology evidence="1">Multi-pass membrane protein</topology>
    </subcellularLocation>
</comment>
<protein>
    <submittedName>
        <fullName evidence="8">Urea transport protein</fullName>
    </submittedName>
</protein>
<feature type="transmembrane region" description="Helical" evidence="7">
    <location>
        <begin position="256"/>
        <end position="274"/>
    </location>
</feature>
<comment type="similarity">
    <text evidence="2 6">Belongs to the sodium:solute symporter (SSF) (TC 2.A.21) family.</text>
</comment>
<dbReference type="PROSITE" id="PS50283">
    <property type="entry name" value="NA_SOLUT_SYMP_3"/>
    <property type="match status" value="1"/>
</dbReference>
<evidence type="ECO:0000256" key="4">
    <source>
        <dbReference type="ARBA" id="ARBA00022989"/>
    </source>
</evidence>
<dbReference type="PANTHER" id="PTHR46154">
    <property type="match status" value="1"/>
</dbReference>
<dbReference type="CDD" id="cd11476">
    <property type="entry name" value="SLC5sbd_DUR3"/>
    <property type="match status" value="1"/>
</dbReference>